<feature type="region of interest" description="Disordered" evidence="1">
    <location>
        <begin position="1"/>
        <end position="73"/>
    </location>
</feature>
<name>A0AAD9MC05_9PEZI</name>
<gene>
    <name evidence="2" type="ORF">P8C59_004005</name>
</gene>
<evidence type="ECO:0000256" key="1">
    <source>
        <dbReference type="SAM" id="MobiDB-lite"/>
    </source>
</evidence>
<reference evidence="2" key="1">
    <citation type="journal article" date="2023" name="Mol. Plant Microbe Interact.">
        <title>Elucidating the Obligate Nature and Biological Capacity of an Invasive Fungal Corn Pathogen.</title>
        <authorList>
            <person name="MacCready J.S."/>
            <person name="Roggenkamp E.M."/>
            <person name="Gdanetz K."/>
            <person name="Chilvers M.I."/>
        </authorList>
    </citation>
    <scope>NUCLEOTIDE SEQUENCE</scope>
    <source>
        <strain evidence="2">PM02</strain>
    </source>
</reference>
<accession>A0AAD9MC05</accession>
<evidence type="ECO:0000313" key="2">
    <source>
        <dbReference type="EMBL" id="KAK2069420.1"/>
    </source>
</evidence>
<evidence type="ECO:0000313" key="3">
    <source>
        <dbReference type="Proteomes" id="UP001217918"/>
    </source>
</evidence>
<proteinExistence type="predicted"/>
<feature type="compositionally biased region" description="Polar residues" evidence="1">
    <location>
        <begin position="55"/>
        <end position="68"/>
    </location>
</feature>
<sequence length="348" mass="38936">MWKTSSTRDGHQYARTRADKLRHNDVKPDSTDRVGARGYPSPPPCAPATFPNTPDRSLTPSPNHNASWPTAKPTFPSANSRFSHLPTPGLTALYELSRYNKIVRRLLWKCQFLHDAWARTAVALSPSSTSAELEAASRAQTEAILMSKLDFFEYYMLVERALVHLQGVFGITISNAVGGAPFHAANWSGQQRHGLAASRFYTAAKQENGTGERRGGKWSHAFHANVLLALDDKTNPLHEVLGLAPVRHELQRAKDLRNRWKNVDQEEGEGLSDKAPPLEAYDLQRMLSVIFEGLDAAYRLANEYVHGPDVDVVMREAEAAQEGQLNDDPRNWDFIHETETMDWEPNSG</sequence>
<protein>
    <submittedName>
        <fullName evidence="2">Uncharacterized protein</fullName>
    </submittedName>
</protein>
<feature type="compositionally biased region" description="Basic and acidic residues" evidence="1">
    <location>
        <begin position="1"/>
        <end position="35"/>
    </location>
</feature>
<organism evidence="2 3">
    <name type="scientific">Phyllachora maydis</name>
    <dbReference type="NCBI Taxonomy" id="1825666"/>
    <lineage>
        <taxon>Eukaryota</taxon>
        <taxon>Fungi</taxon>
        <taxon>Dikarya</taxon>
        <taxon>Ascomycota</taxon>
        <taxon>Pezizomycotina</taxon>
        <taxon>Sordariomycetes</taxon>
        <taxon>Sordariomycetidae</taxon>
        <taxon>Phyllachorales</taxon>
        <taxon>Phyllachoraceae</taxon>
        <taxon>Phyllachora</taxon>
    </lineage>
</organism>
<dbReference type="Proteomes" id="UP001217918">
    <property type="component" value="Unassembled WGS sequence"/>
</dbReference>
<dbReference type="EMBL" id="JAQQPM010000003">
    <property type="protein sequence ID" value="KAK2069420.1"/>
    <property type="molecule type" value="Genomic_DNA"/>
</dbReference>
<comment type="caution">
    <text evidence="2">The sequence shown here is derived from an EMBL/GenBank/DDBJ whole genome shotgun (WGS) entry which is preliminary data.</text>
</comment>
<keyword evidence="3" id="KW-1185">Reference proteome</keyword>
<dbReference type="AlphaFoldDB" id="A0AAD9MC05"/>